<dbReference type="GO" id="GO:0005634">
    <property type="term" value="C:nucleus"/>
    <property type="evidence" value="ECO:0007669"/>
    <property type="project" value="TreeGrafter"/>
</dbReference>
<protein>
    <recommendedName>
        <fullName evidence="2">MAGE domain-containing protein</fullName>
    </recommendedName>
</protein>
<evidence type="ECO:0000313" key="3">
    <source>
        <dbReference type="EMBL" id="MDI1486722.1"/>
    </source>
</evidence>
<keyword evidence="4" id="KW-1185">Reference proteome</keyword>
<feature type="compositionally biased region" description="Acidic residues" evidence="1">
    <location>
        <begin position="358"/>
        <end position="383"/>
    </location>
</feature>
<dbReference type="Proteomes" id="UP001161017">
    <property type="component" value="Unassembled WGS sequence"/>
</dbReference>
<dbReference type="Pfam" id="PF01454">
    <property type="entry name" value="MAGE"/>
    <property type="match status" value="1"/>
</dbReference>
<evidence type="ECO:0000259" key="2">
    <source>
        <dbReference type="SMART" id="SM01373"/>
    </source>
</evidence>
<feature type="domain" description="MAGE" evidence="2">
    <location>
        <begin position="55"/>
        <end position="265"/>
    </location>
</feature>
<dbReference type="PANTHER" id="PTHR11736:SF14">
    <property type="entry name" value="NSE3 HOMOLOG, SMC5-SMC6 COMPLEX COMPONENT"/>
    <property type="match status" value="1"/>
</dbReference>
<dbReference type="Gene3D" id="1.10.10.1200">
    <property type="entry name" value="MAGE homology domain, winged helix WH1 motif"/>
    <property type="match status" value="1"/>
</dbReference>
<dbReference type="InterPro" id="IPR002190">
    <property type="entry name" value="MHD_dom"/>
</dbReference>
<dbReference type="InterPro" id="IPR041898">
    <property type="entry name" value="MAGE_WH1"/>
</dbReference>
<dbReference type="EMBL" id="JAPUFD010000004">
    <property type="protein sequence ID" value="MDI1486722.1"/>
    <property type="molecule type" value="Genomic_DNA"/>
</dbReference>
<reference evidence="3" key="1">
    <citation type="journal article" date="2023" name="Genome Biol. Evol.">
        <title>First Whole Genome Sequence and Flow Cytometry Genome Size Data for the Lichen-Forming Fungus Ramalina farinacea (Ascomycota).</title>
        <authorList>
            <person name="Llewellyn T."/>
            <person name="Mian S."/>
            <person name="Hill R."/>
            <person name="Leitch I.J."/>
            <person name="Gaya E."/>
        </authorList>
    </citation>
    <scope>NUCLEOTIDE SEQUENCE</scope>
    <source>
        <strain evidence="3">LIQ254RAFAR</strain>
    </source>
</reference>
<dbReference type="GO" id="GO:0006281">
    <property type="term" value="P:DNA repair"/>
    <property type="evidence" value="ECO:0007669"/>
    <property type="project" value="TreeGrafter"/>
</dbReference>
<feature type="compositionally biased region" description="Acidic residues" evidence="1">
    <location>
        <begin position="304"/>
        <end position="318"/>
    </location>
</feature>
<evidence type="ECO:0000256" key="1">
    <source>
        <dbReference type="SAM" id="MobiDB-lite"/>
    </source>
</evidence>
<dbReference type="AlphaFoldDB" id="A0AA43TWD4"/>
<comment type="caution">
    <text evidence="3">The sequence shown here is derived from an EMBL/GenBank/DDBJ whole genome shotgun (WGS) entry which is preliminary data.</text>
</comment>
<dbReference type="InterPro" id="IPR041899">
    <property type="entry name" value="MAGE_WH2"/>
</dbReference>
<accession>A0AA43TWD4</accession>
<name>A0AA43TWD4_9LECA</name>
<dbReference type="PANTHER" id="PTHR11736">
    <property type="entry name" value="MELANOMA-ASSOCIATED ANTIGEN MAGE ANTIGEN"/>
    <property type="match status" value="1"/>
</dbReference>
<feature type="region of interest" description="Disordered" evidence="1">
    <location>
        <begin position="1"/>
        <end position="83"/>
    </location>
</feature>
<feature type="region of interest" description="Disordered" evidence="1">
    <location>
        <begin position="298"/>
        <end position="383"/>
    </location>
</feature>
<proteinExistence type="predicted"/>
<feature type="compositionally biased region" description="Low complexity" evidence="1">
    <location>
        <begin position="26"/>
        <end position="37"/>
    </location>
</feature>
<sequence>MPVINRKRRADTQPSGSQPPRRRRSSPPSSTSSPPGSDSDEGNPTNNQDQPIKKLIRLALSSEYSRTPLRRSDISTKCMPPNSGRQFKPLLDAANEQLRAVFGMELTPLPGREKLTVAAKRVAARNSATQSNNNNTQATQSGAGANAAYILTSTLSSRYRSPAILPPAQIPSAGAEGGYMGFVTFVLALIYLSPMQTLSETRLEKHLKRVNAEEYVLLERTEQVVKRMVREGYVVKVKERENGGEETVDYVPGPRGKVEVGEVGVAGMARRVYGKKDQEREELERRLVRSLGEGVKPRKLVAREEEEGDGEEGGEEDAQGNANGDAEEGVVPRRGRGRQSANGRQSSTRQSTRRGREEEADEEEEEEEEEEDDDDEDEEEEEE</sequence>
<dbReference type="Gene3D" id="1.10.10.1210">
    <property type="entry name" value="MAGE homology domain, winged helix WH2 motif"/>
    <property type="match status" value="1"/>
</dbReference>
<evidence type="ECO:0000313" key="4">
    <source>
        <dbReference type="Proteomes" id="UP001161017"/>
    </source>
</evidence>
<dbReference type="InterPro" id="IPR037445">
    <property type="entry name" value="MAGE"/>
</dbReference>
<gene>
    <name evidence="3" type="ORF">OHK93_005983</name>
</gene>
<organism evidence="3 4">
    <name type="scientific">Ramalina farinacea</name>
    <dbReference type="NCBI Taxonomy" id="258253"/>
    <lineage>
        <taxon>Eukaryota</taxon>
        <taxon>Fungi</taxon>
        <taxon>Dikarya</taxon>
        <taxon>Ascomycota</taxon>
        <taxon>Pezizomycotina</taxon>
        <taxon>Lecanoromycetes</taxon>
        <taxon>OSLEUM clade</taxon>
        <taxon>Lecanoromycetidae</taxon>
        <taxon>Lecanorales</taxon>
        <taxon>Lecanorineae</taxon>
        <taxon>Ramalinaceae</taxon>
        <taxon>Ramalina</taxon>
    </lineage>
</organism>
<dbReference type="SMART" id="SM01373">
    <property type="entry name" value="MAGE"/>
    <property type="match status" value="1"/>
</dbReference>